<evidence type="ECO:0000259" key="1">
    <source>
        <dbReference type="Pfam" id="PF01593"/>
    </source>
</evidence>
<dbReference type="PANTHER" id="PTHR42923:SF46">
    <property type="entry name" value="AMINE OXIDASE"/>
    <property type="match status" value="1"/>
</dbReference>
<dbReference type="InterPro" id="IPR050464">
    <property type="entry name" value="Zeta_carotene_desat/Oxidored"/>
</dbReference>
<feature type="domain" description="Amine oxidase" evidence="1">
    <location>
        <begin position="3"/>
        <end position="462"/>
    </location>
</feature>
<dbReference type="InterPro" id="IPR036188">
    <property type="entry name" value="FAD/NAD-bd_sf"/>
</dbReference>
<evidence type="ECO:0000313" key="2">
    <source>
        <dbReference type="EMBL" id="CAD8454242.1"/>
    </source>
</evidence>
<proteinExistence type="predicted"/>
<dbReference type="SUPFAM" id="SSF51905">
    <property type="entry name" value="FAD/NAD(P)-binding domain"/>
    <property type="match status" value="1"/>
</dbReference>
<dbReference type="Pfam" id="PF01593">
    <property type="entry name" value="Amino_oxidase"/>
    <property type="match status" value="1"/>
</dbReference>
<dbReference type="Gene3D" id="3.50.50.60">
    <property type="entry name" value="FAD/NAD(P)-binding domain"/>
    <property type="match status" value="1"/>
</dbReference>
<dbReference type="GO" id="GO:0016491">
    <property type="term" value="F:oxidoreductase activity"/>
    <property type="evidence" value="ECO:0007669"/>
    <property type="project" value="InterPro"/>
</dbReference>
<reference evidence="2" key="1">
    <citation type="submission" date="2021-01" db="EMBL/GenBank/DDBJ databases">
        <authorList>
            <person name="Corre E."/>
            <person name="Pelletier E."/>
            <person name="Niang G."/>
            <person name="Scheremetjew M."/>
            <person name="Finn R."/>
            <person name="Kale V."/>
            <person name="Holt S."/>
            <person name="Cochrane G."/>
            <person name="Meng A."/>
            <person name="Brown T."/>
            <person name="Cohen L."/>
        </authorList>
    </citation>
    <scope>NUCLEOTIDE SEQUENCE</scope>
    <source>
        <strain evidence="2">CCMP2058</strain>
    </source>
</reference>
<gene>
    <name evidence="2" type="ORF">LAMO00422_LOCUS13183</name>
</gene>
<dbReference type="AlphaFoldDB" id="A0A7S0DH89"/>
<protein>
    <recommendedName>
        <fullName evidence="1">Amine oxidase domain-containing protein</fullName>
    </recommendedName>
</protein>
<dbReference type="PANTHER" id="PTHR42923">
    <property type="entry name" value="PROTOPORPHYRINOGEN OXIDASE"/>
    <property type="match status" value="1"/>
</dbReference>
<sequence>MKALSEAGWKVTLLDATPDPAALKGGWKTKTGRPVEAGFKGFWNQYPNIFALVKELGLKDDQVFTPLTRSGLYTPKGLYTQAPIFSQLPRLPSPFGQALYTAPLFTDLPFSDRLSITGLIIEMTRYNSSPERYVYYDKLTALELFRQCGVSKGLLDGFLTPILLVGLFAPPEQLSAALVMDMLVYYAIAHQADFDVKWARGPINEVLISPLAQSIIKRSEGQAEIKGSSRVKEVKIDDTSSDVEITFNENGTEKTLKADALILAMGSTGLKRLVSSSPTLAEKSYDLRKAAGSLGAIDVMATRIWFDRAVMCEFPSNVFANFPELEGAGGTFFCLDQLHDDPYGPNHQGPKGSVIAADFYNAGNLLSLTDDEIVRRLTEVLLPTAVPGFKEAKVIDSWVQRFPQAVTRFSPGSAEFRPPISLDGISNVLVAGDLVKDLNHGSAGLCQERAYVAGIEAANRLIRKYGGSAEHPILDIEKDEPQFKALKQVAKSADNVISSLGVDKWIF</sequence>
<organism evidence="2">
    <name type="scientific">Amorphochlora amoebiformis</name>
    <dbReference type="NCBI Taxonomy" id="1561963"/>
    <lineage>
        <taxon>Eukaryota</taxon>
        <taxon>Sar</taxon>
        <taxon>Rhizaria</taxon>
        <taxon>Cercozoa</taxon>
        <taxon>Chlorarachniophyceae</taxon>
        <taxon>Amorphochlora</taxon>
    </lineage>
</organism>
<dbReference type="EMBL" id="HBEM01019260">
    <property type="protein sequence ID" value="CAD8454242.1"/>
    <property type="molecule type" value="Transcribed_RNA"/>
</dbReference>
<dbReference type="InterPro" id="IPR002937">
    <property type="entry name" value="Amino_oxidase"/>
</dbReference>
<accession>A0A7S0DH89</accession>
<name>A0A7S0DH89_9EUKA</name>